<dbReference type="InterPro" id="IPR057260">
    <property type="entry name" value="Ribosomal_L19e_C"/>
</dbReference>
<protein>
    <recommendedName>
        <fullName evidence="6">Large ribosomal subunit protein eL19</fullName>
    </recommendedName>
</protein>
<dbReference type="FunFam" id="1.10.1650.10:FF:000001">
    <property type="entry name" value="Ribosomal protein L19"/>
    <property type="match status" value="1"/>
</dbReference>
<dbReference type="Pfam" id="PF25476">
    <property type="entry name" value="Ribosomal_L19e_C"/>
    <property type="match status" value="1"/>
</dbReference>
<dbReference type="GO" id="GO:0006412">
    <property type="term" value="P:translation"/>
    <property type="evidence" value="ECO:0007669"/>
    <property type="project" value="UniProtKB-UniRule"/>
</dbReference>
<proteinExistence type="inferred from homology"/>
<dbReference type="InterPro" id="IPR000196">
    <property type="entry name" value="Ribosomal_eL19_dom"/>
</dbReference>
<dbReference type="GO" id="GO:0003735">
    <property type="term" value="F:structural constituent of ribosome"/>
    <property type="evidence" value="ECO:0007669"/>
    <property type="project" value="InterPro"/>
</dbReference>
<dbReference type="InterPro" id="IPR015972">
    <property type="entry name" value="Ribosomal_eL19_dom1"/>
</dbReference>
<name>A0A2R7Y789_9CREN</name>
<feature type="compositionally biased region" description="Basic residues" evidence="7">
    <location>
        <begin position="69"/>
        <end position="85"/>
    </location>
</feature>
<dbReference type="AlphaFoldDB" id="A0A2R7Y789"/>
<comment type="subunit">
    <text evidence="6">Part of the 50S ribosomal subunit.</text>
</comment>
<dbReference type="CDD" id="cd01418">
    <property type="entry name" value="Ribosomal_L19e_A"/>
    <property type="match status" value="1"/>
</dbReference>
<dbReference type="Pfam" id="PF01280">
    <property type="entry name" value="Ribosomal_L19e"/>
    <property type="match status" value="1"/>
</dbReference>
<dbReference type="HAMAP" id="MF_01475">
    <property type="entry name" value="Ribosomal_eL19"/>
    <property type="match status" value="1"/>
</dbReference>
<accession>A0A2R7Y789</accession>
<evidence type="ECO:0000313" key="10">
    <source>
        <dbReference type="Proteomes" id="UP000244093"/>
    </source>
</evidence>
<evidence type="ECO:0000259" key="8">
    <source>
        <dbReference type="SMART" id="SM01416"/>
    </source>
</evidence>
<dbReference type="SMART" id="SM01416">
    <property type="entry name" value="Ribosomal_L19e"/>
    <property type="match status" value="1"/>
</dbReference>
<comment type="caution">
    <text evidence="9">The sequence shown here is derived from an EMBL/GenBank/DDBJ whole genome shotgun (WGS) entry which is preliminary data.</text>
</comment>
<dbReference type="InterPro" id="IPR015973">
    <property type="entry name" value="Ribosomal_eL19_dom2"/>
</dbReference>
<dbReference type="GO" id="GO:0070180">
    <property type="term" value="F:large ribosomal subunit rRNA binding"/>
    <property type="evidence" value="ECO:0007669"/>
    <property type="project" value="UniProtKB-UniRule"/>
</dbReference>
<feature type="region of interest" description="Disordered" evidence="7">
    <location>
        <begin position="59"/>
        <end position="89"/>
    </location>
</feature>
<dbReference type="InterPro" id="IPR057259">
    <property type="entry name" value="Ribosomal_L19e"/>
</dbReference>
<comment type="function">
    <text evidence="6">Binds to the 23S rRNA.</text>
</comment>
<evidence type="ECO:0000313" key="9">
    <source>
        <dbReference type="EMBL" id="PUA33405.1"/>
    </source>
</evidence>
<evidence type="ECO:0000256" key="5">
    <source>
        <dbReference type="ARBA" id="ARBA00023274"/>
    </source>
</evidence>
<evidence type="ECO:0000256" key="3">
    <source>
        <dbReference type="ARBA" id="ARBA00022884"/>
    </source>
</evidence>
<gene>
    <name evidence="6" type="primary">rpl19e</name>
    <name evidence="9" type="ORF">B7O98_02995</name>
</gene>
<dbReference type="InterPro" id="IPR015974">
    <property type="entry name" value="Ribosomal_eL19_dom3"/>
</dbReference>
<keyword evidence="2 6" id="KW-0699">rRNA-binding</keyword>
<keyword evidence="3 6" id="KW-0694">RNA-binding</keyword>
<evidence type="ECO:0000256" key="7">
    <source>
        <dbReference type="SAM" id="MobiDB-lite"/>
    </source>
</evidence>
<dbReference type="InterPro" id="IPR039547">
    <property type="entry name" value="Ribosomal_eL19"/>
</dbReference>
<reference evidence="9 10" key="1">
    <citation type="journal article" date="2018" name="Syst. Appl. Microbiol.">
        <title>A new symbiotic nanoarchaeote (Candidatus Nanoclepta minutus) and its host (Zestosphaera tikiterensis gen. nov., sp. nov.) from a New Zealand hot spring.</title>
        <authorList>
            <person name="St John E."/>
            <person name="Liu Y."/>
            <person name="Podar M."/>
            <person name="Stott M.B."/>
            <person name="Meneghin J."/>
            <person name="Chen Z."/>
            <person name="Lagutin K."/>
            <person name="Mitchell K."/>
            <person name="Reysenbach A.L."/>
        </authorList>
    </citation>
    <scope>NUCLEOTIDE SEQUENCE [LARGE SCALE GENOMIC DNA]</scope>
    <source>
        <strain evidence="9">NZ3</strain>
    </source>
</reference>
<dbReference type="Gene3D" id="1.20.5.560">
    <property type="entry name" value="Single Heli x bin"/>
    <property type="match status" value="1"/>
</dbReference>
<evidence type="ECO:0000256" key="1">
    <source>
        <dbReference type="ARBA" id="ARBA00011082"/>
    </source>
</evidence>
<dbReference type="InterPro" id="IPR033936">
    <property type="entry name" value="Ribosomal_eL19_arc"/>
</dbReference>
<dbReference type="EMBL" id="NBVN01000002">
    <property type="protein sequence ID" value="PUA33405.1"/>
    <property type="molecule type" value="Genomic_DNA"/>
</dbReference>
<evidence type="ECO:0000256" key="2">
    <source>
        <dbReference type="ARBA" id="ARBA00022730"/>
    </source>
</evidence>
<dbReference type="GO" id="GO:0022625">
    <property type="term" value="C:cytosolic large ribosomal subunit"/>
    <property type="evidence" value="ECO:0007669"/>
    <property type="project" value="InterPro"/>
</dbReference>
<feature type="domain" description="Large ribosomal subunit protein eL19" evidence="8">
    <location>
        <begin position="3"/>
        <end position="146"/>
    </location>
</feature>
<dbReference type="Gene3D" id="1.10.1200.60">
    <property type="match status" value="1"/>
</dbReference>
<evidence type="ECO:0000256" key="6">
    <source>
        <dbReference type="HAMAP-Rule" id="MF_01475"/>
    </source>
</evidence>
<evidence type="ECO:0000256" key="4">
    <source>
        <dbReference type="ARBA" id="ARBA00022980"/>
    </source>
</evidence>
<sequence>MPDLTTQKRLAAEILGVGVSRIRIDPTKISEVESALRREDIKKLIDEGVIWAEPARRNSRGRWKELHEKRKKGHRRGYGSRKGSKTSRSDPEMMWVYTIRKIRRYLKWLRDNEVIDRKTYRRLYLHAKGGAFKSLADLKRYLSDLGIKVR</sequence>
<keyword evidence="4 6" id="KW-0689">Ribosomal protein</keyword>
<dbReference type="InterPro" id="IPR035970">
    <property type="entry name" value="60S_ribosomal_eL19_sf"/>
</dbReference>
<organism evidence="9 10">
    <name type="scientific">Zestosphaera tikiterensis</name>
    <dbReference type="NCBI Taxonomy" id="1973259"/>
    <lineage>
        <taxon>Archaea</taxon>
        <taxon>Thermoproteota</taxon>
        <taxon>Thermoprotei</taxon>
        <taxon>Desulfurococcales</taxon>
        <taxon>Desulfurococcaceae</taxon>
        <taxon>Zestosphaera</taxon>
    </lineage>
</organism>
<dbReference type="SUPFAM" id="SSF48140">
    <property type="entry name" value="Ribosomal protein L19 (L19e)"/>
    <property type="match status" value="1"/>
</dbReference>
<keyword evidence="5 6" id="KW-0687">Ribonucleoprotein</keyword>
<dbReference type="NCBIfam" id="NF006343">
    <property type="entry name" value="PRK08570.1"/>
    <property type="match status" value="1"/>
</dbReference>
<comment type="similarity">
    <text evidence="1 6">Belongs to the eukaryotic ribosomal protein eL19 family.</text>
</comment>
<dbReference type="PANTHER" id="PTHR10722">
    <property type="entry name" value="60S RIBOSOMAL PROTEIN L19"/>
    <property type="match status" value="1"/>
</dbReference>
<dbReference type="Proteomes" id="UP000244093">
    <property type="component" value="Unassembled WGS sequence"/>
</dbReference>
<dbReference type="Gene3D" id="1.10.1650.10">
    <property type="match status" value="1"/>
</dbReference>